<dbReference type="EMBL" id="JAULSX010000002">
    <property type="protein sequence ID" value="KAK3497353.1"/>
    <property type="molecule type" value="Genomic_DNA"/>
</dbReference>
<evidence type="ECO:0000256" key="1">
    <source>
        <dbReference type="ARBA" id="ARBA00006432"/>
    </source>
</evidence>
<accession>A0AAJ0ICU3</accession>
<dbReference type="GeneID" id="87877297"/>
<evidence type="ECO:0000256" key="2">
    <source>
        <dbReference type="ARBA" id="ARBA00022598"/>
    </source>
</evidence>
<dbReference type="SUPFAM" id="SSF56801">
    <property type="entry name" value="Acetyl-CoA synthetase-like"/>
    <property type="match status" value="1"/>
</dbReference>
<keyword evidence="2" id="KW-0436">Ligase</keyword>
<protein>
    <recommendedName>
        <fullName evidence="4">AMP-dependent synthetase/ligase domain-containing protein</fullName>
    </recommendedName>
</protein>
<sequence>MPQAGHSLISFATIKLRLDHTEQHIGHEANNCLLPSIPRLVLPAAPDRSPFALCPRSSTHGDSSGGSALQRVRGPANMSPALHYNTMPSRVHHVQIYCKPFIHYTTYVDTYRVFETYLHLTPSIIKILTNLDEPGLRESLDTSRYFGVGGGPIDSVALGKPKAVLHPEATASQIRGMTEFGVSALFRWGEQDETGSVGRLLEGYRIRLVEHNGHDTTTKGRPGKLLVRSPSLMTGYISMLPYVGVDQEDWPQTGTGTIVSVKMDKLYVHAVGKAMESSKTPRNTHSGLSHLV</sequence>
<dbReference type="PANTHER" id="PTHR43201">
    <property type="entry name" value="ACYL-COA SYNTHETASE"/>
    <property type="match status" value="1"/>
</dbReference>
<dbReference type="InterPro" id="IPR042099">
    <property type="entry name" value="ANL_N_sf"/>
</dbReference>
<feature type="region of interest" description="Disordered" evidence="3">
    <location>
        <begin position="53"/>
        <end position="72"/>
    </location>
</feature>
<reference evidence="5 6" key="1">
    <citation type="journal article" date="2023" name="Mol. Phylogenet. Evol.">
        <title>Genome-scale phylogeny and comparative genomics of the fungal order Sordariales.</title>
        <authorList>
            <person name="Hensen N."/>
            <person name="Bonometti L."/>
            <person name="Westerberg I."/>
            <person name="Brannstrom I.O."/>
            <person name="Guillou S."/>
            <person name="Cros-Aarteil S."/>
            <person name="Calhoun S."/>
            <person name="Haridas S."/>
            <person name="Kuo A."/>
            <person name="Mondo S."/>
            <person name="Pangilinan J."/>
            <person name="Riley R."/>
            <person name="LaButti K."/>
            <person name="Andreopoulos B."/>
            <person name="Lipzen A."/>
            <person name="Chen C."/>
            <person name="Yan M."/>
            <person name="Daum C."/>
            <person name="Ng V."/>
            <person name="Clum A."/>
            <person name="Steindorff A."/>
            <person name="Ohm R.A."/>
            <person name="Martin F."/>
            <person name="Silar P."/>
            <person name="Natvig D.O."/>
            <person name="Lalanne C."/>
            <person name="Gautier V."/>
            <person name="Ament-Velasquez S.L."/>
            <person name="Kruys A."/>
            <person name="Hutchinson M.I."/>
            <person name="Powell A.J."/>
            <person name="Barry K."/>
            <person name="Miller A.N."/>
            <person name="Grigoriev I.V."/>
            <person name="Debuchy R."/>
            <person name="Gladieux P."/>
            <person name="Hiltunen Thoren M."/>
            <person name="Johannesson H."/>
        </authorList>
    </citation>
    <scope>NUCLEOTIDE SEQUENCE [LARGE SCALE GENOMIC DNA]</scope>
    <source>
        <strain evidence="5 6">FGSC 10403</strain>
    </source>
</reference>
<dbReference type="PANTHER" id="PTHR43201:SF5">
    <property type="entry name" value="MEDIUM-CHAIN ACYL-COA LIGASE ACSF2, MITOCHONDRIAL"/>
    <property type="match status" value="1"/>
</dbReference>
<gene>
    <name evidence="5" type="ORF">B0T23DRAFT_418341</name>
</gene>
<feature type="domain" description="AMP-dependent synthetase/ligase" evidence="4">
    <location>
        <begin position="107"/>
        <end position="236"/>
    </location>
</feature>
<evidence type="ECO:0000256" key="3">
    <source>
        <dbReference type="SAM" id="MobiDB-lite"/>
    </source>
</evidence>
<dbReference type="Gene3D" id="3.40.50.12780">
    <property type="entry name" value="N-terminal domain of ligase-like"/>
    <property type="match status" value="1"/>
</dbReference>
<proteinExistence type="inferred from homology"/>
<keyword evidence="6" id="KW-1185">Reference proteome</keyword>
<comment type="similarity">
    <text evidence="1">Belongs to the ATP-dependent AMP-binding enzyme family.</text>
</comment>
<comment type="caution">
    <text evidence="5">The sequence shown here is derived from an EMBL/GenBank/DDBJ whole genome shotgun (WGS) entry which is preliminary data.</text>
</comment>
<name>A0AAJ0ICU3_9PEZI</name>
<evidence type="ECO:0000259" key="4">
    <source>
        <dbReference type="Pfam" id="PF00501"/>
    </source>
</evidence>
<dbReference type="RefSeq" id="XP_062695617.1">
    <property type="nucleotide sequence ID" value="XM_062839675.1"/>
</dbReference>
<dbReference type="GO" id="GO:0031956">
    <property type="term" value="F:medium-chain fatty acid-CoA ligase activity"/>
    <property type="evidence" value="ECO:0007669"/>
    <property type="project" value="TreeGrafter"/>
</dbReference>
<dbReference type="GO" id="GO:0006631">
    <property type="term" value="P:fatty acid metabolic process"/>
    <property type="evidence" value="ECO:0007669"/>
    <property type="project" value="TreeGrafter"/>
</dbReference>
<evidence type="ECO:0000313" key="6">
    <source>
        <dbReference type="Proteomes" id="UP001285908"/>
    </source>
</evidence>
<evidence type="ECO:0000313" key="5">
    <source>
        <dbReference type="EMBL" id="KAK3497353.1"/>
    </source>
</evidence>
<dbReference type="InterPro" id="IPR000873">
    <property type="entry name" value="AMP-dep_synth/lig_dom"/>
</dbReference>
<organism evidence="5 6">
    <name type="scientific">Neurospora hispaniola</name>
    <dbReference type="NCBI Taxonomy" id="588809"/>
    <lineage>
        <taxon>Eukaryota</taxon>
        <taxon>Fungi</taxon>
        <taxon>Dikarya</taxon>
        <taxon>Ascomycota</taxon>
        <taxon>Pezizomycotina</taxon>
        <taxon>Sordariomycetes</taxon>
        <taxon>Sordariomycetidae</taxon>
        <taxon>Sordariales</taxon>
        <taxon>Sordariaceae</taxon>
        <taxon>Neurospora</taxon>
    </lineage>
</organism>
<feature type="compositionally biased region" description="Polar residues" evidence="3">
    <location>
        <begin position="56"/>
        <end position="67"/>
    </location>
</feature>
<dbReference type="Proteomes" id="UP001285908">
    <property type="component" value="Unassembled WGS sequence"/>
</dbReference>
<dbReference type="Pfam" id="PF00501">
    <property type="entry name" value="AMP-binding"/>
    <property type="match status" value="1"/>
</dbReference>
<dbReference type="AlphaFoldDB" id="A0AAJ0ICU3"/>